<dbReference type="Pfam" id="PF03432">
    <property type="entry name" value="Relaxase"/>
    <property type="match status" value="1"/>
</dbReference>
<evidence type="ECO:0000259" key="1">
    <source>
        <dbReference type="Pfam" id="PF03432"/>
    </source>
</evidence>
<sequence length="417" mass="47059">MVVKINRGVSLYGAIIYNQRKVDEGTARIIHGNRIITDMDAGGGNTLRNTLLSFENYLLANRNTEKPILHISLNPTPEDHLTDGEFKTLAEEYMRRMGYGDQPYVVYIHEDIERRHIHIVSTCVKENGEKISDAYEWNRSMKVCRDLEAEFGLQQVADKGKELPEPYLKKADYRAGDVKTQVSNILKSVFSSYGYRSFGEYSALLSCFNIDAKQVKGEFDGKPYRGIIYTVTDGKGTPACTPIKSSLIGERFGYDGIERRIARNLRAFKRNGRKPVAADSIRIAMHGCRHDRDKFARLLAAKGIDVIFRKSGTGCIYGVTFIDHGNREVFNGSRIGKECSANMFERLFNEPTITTDAENRGTAEGNSLSDGMDWGETIEQAFGLFSFEPNGPDHEEEAFARRMQGKKKRKRRSNGIS</sequence>
<dbReference type="AlphaFoldDB" id="A0AB33IMP5"/>
<dbReference type="InterPro" id="IPR005094">
    <property type="entry name" value="Endonuclease_MobA/VirD2"/>
</dbReference>
<protein>
    <submittedName>
        <fullName evidence="2">Conjugal transfer protein MobB</fullName>
    </submittedName>
</protein>
<evidence type="ECO:0000313" key="2">
    <source>
        <dbReference type="EMBL" id="BFO70756.1"/>
    </source>
</evidence>
<accession>A0AB33IMP5</accession>
<reference evidence="2" key="1">
    <citation type="submission" date="2024-07" db="EMBL/GenBank/DDBJ databases">
        <title>Complete genome sequence of Prevotella sp. YM-2024 GTC17253.</title>
        <authorList>
            <person name="Hayashi M."/>
            <person name="Muto Y."/>
            <person name="Tanaka K."/>
            <person name="Niwa H."/>
        </authorList>
    </citation>
    <scope>NUCLEOTIDE SEQUENCE</scope>
    <source>
        <strain evidence="2">GTC17253</strain>
    </source>
</reference>
<proteinExistence type="predicted"/>
<name>A0AB33IMP5_9BACT</name>
<gene>
    <name evidence="2" type="primary">mobB</name>
    <name evidence="2" type="ORF">GTC17253_07220</name>
</gene>
<dbReference type="NCBIfam" id="NF041325">
    <property type="entry name" value="Bacteroid_MobB"/>
    <property type="match status" value="1"/>
</dbReference>
<dbReference type="EMBL" id="AP035785">
    <property type="protein sequence ID" value="BFO70756.1"/>
    <property type="molecule type" value="Genomic_DNA"/>
</dbReference>
<organism evidence="2">
    <name type="scientific">Prevotella sp. GTC17253</name>
    <dbReference type="NCBI Taxonomy" id="3236793"/>
    <lineage>
        <taxon>Bacteria</taxon>
        <taxon>Pseudomonadati</taxon>
        <taxon>Bacteroidota</taxon>
        <taxon>Bacteroidia</taxon>
        <taxon>Bacteroidales</taxon>
        <taxon>Prevotellaceae</taxon>
        <taxon>Prevotella</taxon>
    </lineage>
</organism>
<feature type="domain" description="MobA/VirD2-like nuclease" evidence="1">
    <location>
        <begin position="45"/>
        <end position="153"/>
    </location>
</feature>